<dbReference type="EMBL" id="BKAJ01000097">
    <property type="protein sequence ID" value="GEP58299.1"/>
    <property type="molecule type" value="Genomic_DNA"/>
</dbReference>
<comment type="caution">
    <text evidence="1">The sequence shown here is derived from an EMBL/GenBank/DDBJ whole genome shotgun (WGS) entry which is preliminary data.</text>
</comment>
<evidence type="ECO:0000313" key="2">
    <source>
        <dbReference type="Proteomes" id="UP000321058"/>
    </source>
</evidence>
<name>A0A512NH66_9HYPH</name>
<evidence type="ECO:0000313" key="1">
    <source>
        <dbReference type="EMBL" id="GEP58299.1"/>
    </source>
</evidence>
<dbReference type="RefSeq" id="WP_170303393.1">
    <property type="nucleotide sequence ID" value="NZ_BKAJ01000097.1"/>
</dbReference>
<dbReference type="AlphaFoldDB" id="A0A512NH66"/>
<reference evidence="1 2" key="1">
    <citation type="submission" date="2019-07" db="EMBL/GenBank/DDBJ databases">
        <title>Whole genome shotgun sequence of Reyranella soli NBRC 108950.</title>
        <authorList>
            <person name="Hosoyama A."/>
            <person name="Uohara A."/>
            <person name="Ohji S."/>
            <person name="Ichikawa N."/>
        </authorList>
    </citation>
    <scope>NUCLEOTIDE SEQUENCE [LARGE SCALE GENOMIC DNA]</scope>
    <source>
        <strain evidence="1 2">NBRC 108950</strain>
    </source>
</reference>
<organism evidence="1 2">
    <name type="scientific">Reyranella soli</name>
    <dbReference type="NCBI Taxonomy" id="1230389"/>
    <lineage>
        <taxon>Bacteria</taxon>
        <taxon>Pseudomonadati</taxon>
        <taxon>Pseudomonadota</taxon>
        <taxon>Alphaproteobacteria</taxon>
        <taxon>Hyphomicrobiales</taxon>
        <taxon>Reyranellaceae</taxon>
        <taxon>Reyranella</taxon>
    </lineage>
</organism>
<proteinExistence type="predicted"/>
<accession>A0A512NH66</accession>
<keyword evidence="2" id="KW-1185">Reference proteome</keyword>
<dbReference type="Proteomes" id="UP000321058">
    <property type="component" value="Unassembled WGS sequence"/>
</dbReference>
<gene>
    <name evidence="1" type="ORF">RSO01_54650</name>
</gene>
<sequence length="310" mass="35013">MPRFVQYLNHSGVYAEQDFMIVPRPGFNLVCLRDSKDVNLSHDSRLQVERVGFDDVEGVALEYINYRYGKKKSQERDDQLLRLRTALFATAPPDSLSRGYKVTANGKGVPELKATRGNISVKLDVGLLPRKDFKIAFRFLRQLDQSNKEIEATRWKPEDAPWMLTRLNWIFGAQANIFFTQVDASWFTVKKALGPKIMRDDFRTYIVPHKTKGADITCFLVGDYDARATEAAGEYLDDQQVCVVVDDGNPPVFDYGEAFIGVMAHEIGHFLHHKRNIAGSGHHSRGGILLSSGMESLALDKDLVTDLTAW</sequence>
<protein>
    <submittedName>
        <fullName evidence="1">Uncharacterized protein</fullName>
    </submittedName>
</protein>